<protein>
    <submittedName>
        <fullName evidence="2">Uncharacterized protein</fullName>
    </submittedName>
</protein>
<reference evidence="2 3" key="1">
    <citation type="submission" date="2024-02" db="EMBL/GenBank/DDBJ databases">
        <title>High-quality chromosome-scale genome assembly of Pensacola bahiagrass (Paspalum notatum Flugge var. saurae).</title>
        <authorList>
            <person name="Vega J.M."/>
            <person name="Podio M."/>
            <person name="Orjuela J."/>
            <person name="Siena L.A."/>
            <person name="Pessino S.C."/>
            <person name="Combes M.C."/>
            <person name="Mariac C."/>
            <person name="Albertini E."/>
            <person name="Pupilli F."/>
            <person name="Ortiz J.P.A."/>
            <person name="Leblanc O."/>
        </authorList>
    </citation>
    <scope>NUCLEOTIDE SEQUENCE [LARGE SCALE GENOMIC DNA]</scope>
    <source>
        <strain evidence="2">R1</strain>
        <tissue evidence="2">Leaf</tissue>
    </source>
</reference>
<name>A0AAQ3SLD8_PASNO</name>
<dbReference type="AlphaFoldDB" id="A0AAQ3SLD8"/>
<keyword evidence="1" id="KW-0732">Signal</keyword>
<gene>
    <name evidence="2" type="ORF">U9M48_005397</name>
</gene>
<organism evidence="2 3">
    <name type="scientific">Paspalum notatum var. saurae</name>
    <dbReference type="NCBI Taxonomy" id="547442"/>
    <lineage>
        <taxon>Eukaryota</taxon>
        <taxon>Viridiplantae</taxon>
        <taxon>Streptophyta</taxon>
        <taxon>Embryophyta</taxon>
        <taxon>Tracheophyta</taxon>
        <taxon>Spermatophyta</taxon>
        <taxon>Magnoliopsida</taxon>
        <taxon>Liliopsida</taxon>
        <taxon>Poales</taxon>
        <taxon>Poaceae</taxon>
        <taxon>PACMAD clade</taxon>
        <taxon>Panicoideae</taxon>
        <taxon>Andropogonodae</taxon>
        <taxon>Paspaleae</taxon>
        <taxon>Paspalinae</taxon>
        <taxon>Paspalum</taxon>
    </lineage>
</organism>
<evidence type="ECO:0000256" key="1">
    <source>
        <dbReference type="SAM" id="SignalP"/>
    </source>
</evidence>
<sequence length="364" mass="38720">MQLIVSIDKVFHMAKILLLASLLLYITVAEGVAPVPAAEWNAVDNSIKAMEPKLTKAFDDVILAAPEANKTEVKKATVNHMITIGLRLAKAQEKGDVKEAMSILRSYEEVAKQISAAPSSAKFVVMERTFNFANAPDFTKCPTVDKLYCETVSKIRTVPEQILSATPPAKELEVKKAIEEKVIAASTAINKAYANVDDKEIAAVLAAYNKAADAVTAAAPAEKLKVMEEAFTAAAATSTSFNPPPRPPTAAATKAEVEWSAAANKSISAMQVKVDKALRDAVLAAPPAKIPDAEKAALGQMIKIALLLANAKGTMGEGTRDEKQAISIAEAYEKAADLVIAAPPAEKLKVMEEAFKEAETPKHA</sequence>
<feature type="signal peptide" evidence="1">
    <location>
        <begin position="1"/>
        <end position="31"/>
    </location>
</feature>
<dbReference type="InterPro" id="IPR035506">
    <property type="entry name" value="Pollen_allergen/Os"/>
</dbReference>
<dbReference type="EMBL" id="CP144745">
    <property type="protein sequence ID" value="WVZ54630.1"/>
    <property type="molecule type" value="Genomic_DNA"/>
</dbReference>
<feature type="chain" id="PRO_5042994156" evidence="1">
    <location>
        <begin position="32"/>
        <end position="364"/>
    </location>
</feature>
<proteinExistence type="predicted"/>
<accession>A0AAQ3SLD8</accession>
<keyword evidence="3" id="KW-1185">Reference proteome</keyword>
<dbReference type="Proteomes" id="UP001341281">
    <property type="component" value="Chromosome 01"/>
</dbReference>
<evidence type="ECO:0000313" key="3">
    <source>
        <dbReference type="Proteomes" id="UP001341281"/>
    </source>
</evidence>
<dbReference type="Gene3D" id="1.20.120.320">
    <property type="entry name" value="Group V grass pollen allergen"/>
    <property type="match status" value="1"/>
</dbReference>
<evidence type="ECO:0000313" key="2">
    <source>
        <dbReference type="EMBL" id="WVZ54630.1"/>
    </source>
</evidence>